<dbReference type="InterPro" id="IPR000873">
    <property type="entry name" value="AMP-dep_synth/lig_dom"/>
</dbReference>
<dbReference type="InterPro" id="IPR042099">
    <property type="entry name" value="ANL_N_sf"/>
</dbReference>
<dbReference type="Proteomes" id="UP000737171">
    <property type="component" value="Unassembled WGS sequence"/>
</dbReference>
<dbReference type="PROSITE" id="PS00455">
    <property type="entry name" value="AMP_BINDING"/>
    <property type="match status" value="1"/>
</dbReference>
<evidence type="ECO:0000313" key="6">
    <source>
        <dbReference type="Proteomes" id="UP000737171"/>
    </source>
</evidence>
<dbReference type="EMBL" id="JABRWJ010000008">
    <property type="protein sequence ID" value="NRF70399.1"/>
    <property type="molecule type" value="Genomic_DNA"/>
</dbReference>
<proteinExistence type="predicted"/>
<dbReference type="Gene3D" id="3.40.50.12780">
    <property type="entry name" value="N-terminal domain of ligase-like"/>
    <property type="match status" value="1"/>
</dbReference>
<dbReference type="SUPFAM" id="SSF56801">
    <property type="entry name" value="Acetyl-CoA synthetase-like"/>
    <property type="match status" value="1"/>
</dbReference>
<name>A0ABX2ENY9_9BURK</name>
<keyword evidence="2" id="KW-0276">Fatty acid metabolism</keyword>
<evidence type="ECO:0000259" key="4">
    <source>
        <dbReference type="Pfam" id="PF00501"/>
    </source>
</evidence>
<protein>
    <submittedName>
        <fullName evidence="5">AMP-binding protein</fullName>
    </submittedName>
</protein>
<dbReference type="PANTHER" id="PTHR43272:SF32">
    <property type="entry name" value="AMP-DEPENDENT SYNTHETASE_LIGASE DOMAIN-CONTAINING PROTEIN"/>
    <property type="match status" value="1"/>
</dbReference>
<accession>A0ABX2ENY9</accession>
<keyword evidence="3" id="KW-0443">Lipid metabolism</keyword>
<reference evidence="5 6" key="1">
    <citation type="submission" date="2020-05" db="EMBL/GenBank/DDBJ databases">
        <title>Aquincola sp. isolate from soil.</title>
        <authorList>
            <person name="Han J."/>
            <person name="Kim D.-U."/>
        </authorList>
    </citation>
    <scope>NUCLEOTIDE SEQUENCE [LARGE SCALE GENOMIC DNA]</scope>
    <source>
        <strain evidence="5 6">S2</strain>
    </source>
</reference>
<gene>
    <name evidence="5" type="ORF">HLB44_25670</name>
</gene>
<evidence type="ECO:0000256" key="2">
    <source>
        <dbReference type="ARBA" id="ARBA00022832"/>
    </source>
</evidence>
<evidence type="ECO:0000256" key="1">
    <source>
        <dbReference type="ARBA" id="ARBA00022598"/>
    </source>
</evidence>
<dbReference type="RefSeq" id="WP_173129976.1">
    <property type="nucleotide sequence ID" value="NZ_JABRWJ010000008.1"/>
</dbReference>
<keyword evidence="6" id="KW-1185">Reference proteome</keyword>
<dbReference type="InterPro" id="IPR020845">
    <property type="entry name" value="AMP-binding_CS"/>
</dbReference>
<sequence length="625" mass="69552">MAASRIVKTDRPGWVPAQLPFDTVPKMFWHRVAEHGDAVMMRQKDLGLWRAYSWREVAQIVREIGAGLVSLGFAPGEVISVLANTCREWVWADLAGQSMGGVVNGIYPTDAPAQVEYLCSDSGTVYLFVEDDEQLDKLLEVRERLPKLRRVIVFDMEGLSRLEDPMVISLEALRTLGREQLALHPELLEERLKSRGPDDLAVLVYTSGTTGRPKGAMLKHRNIMASMAAAQGAAFEGLPEGGERVAFLPLCHIAERNFGEYLAILRSSVINFVENPETVFENLREVQPHAFLAVPRVWEKLYSSVAITIKEAGRLQQLAYGWAIGTGMAVARHTEAGTPPGGWLKLQHALAKLLVLNNVRRMVGLSRVQLALTGAAPISPELIRWYHALGVPMREVWGMTETTGTGTVSPRDAVKFGSIGMPGPGIEMRISEQGEILLRGPGVFAGYLNQPEKTAETIDADGWLHTGDVGRVDDAGYFYITDRMKDIIITAGGKNVTPSEWENQLKFSPYVTDAVVIGDKRPYLACLVMIDQENVERWALDRNVQFSDYKSLTRAPEVIELISAEIEKINKQFARVEQIKQFRLIENRLTVEDEELTPTMKLKRALVNRKYADLIESMYAAKAAA</sequence>
<evidence type="ECO:0000256" key="3">
    <source>
        <dbReference type="ARBA" id="ARBA00023098"/>
    </source>
</evidence>
<feature type="domain" description="AMP-dependent synthetase/ligase" evidence="4">
    <location>
        <begin position="28"/>
        <end position="448"/>
    </location>
</feature>
<keyword evidence="1" id="KW-0436">Ligase</keyword>
<evidence type="ECO:0000313" key="5">
    <source>
        <dbReference type="EMBL" id="NRF70399.1"/>
    </source>
</evidence>
<comment type="caution">
    <text evidence="5">The sequence shown here is derived from an EMBL/GenBank/DDBJ whole genome shotgun (WGS) entry which is preliminary data.</text>
</comment>
<dbReference type="Pfam" id="PF23562">
    <property type="entry name" value="AMP-binding_C_3"/>
    <property type="match status" value="1"/>
</dbReference>
<dbReference type="PANTHER" id="PTHR43272">
    <property type="entry name" value="LONG-CHAIN-FATTY-ACID--COA LIGASE"/>
    <property type="match status" value="1"/>
</dbReference>
<organism evidence="5 6">
    <name type="scientific">Pseudaquabacterium terrae</name>
    <dbReference type="NCBI Taxonomy" id="2732868"/>
    <lineage>
        <taxon>Bacteria</taxon>
        <taxon>Pseudomonadati</taxon>
        <taxon>Pseudomonadota</taxon>
        <taxon>Betaproteobacteria</taxon>
        <taxon>Burkholderiales</taxon>
        <taxon>Sphaerotilaceae</taxon>
        <taxon>Pseudaquabacterium</taxon>
    </lineage>
</organism>
<dbReference type="Pfam" id="PF00501">
    <property type="entry name" value="AMP-binding"/>
    <property type="match status" value="1"/>
</dbReference>